<dbReference type="InterPro" id="IPR050678">
    <property type="entry name" value="DNA_Partitioning_ATPase"/>
</dbReference>
<evidence type="ECO:0000313" key="2">
    <source>
        <dbReference type="EMBL" id="MPM08303.1"/>
    </source>
</evidence>
<gene>
    <name evidence="2" type="primary">soj_20</name>
    <name evidence="2" type="ORF">SDC9_54615</name>
</gene>
<name>A0A644X1Y9_9ZZZZ</name>
<protein>
    <submittedName>
        <fullName evidence="2">Sporulation initiation inhibitor protein Soj</fullName>
        <ecNumber evidence="2">3.6.-.-</ecNumber>
    </submittedName>
</protein>
<dbReference type="FunFam" id="3.40.50.300:FF:000285">
    <property type="entry name" value="Sporulation initiation inhibitor Soj"/>
    <property type="match status" value="1"/>
</dbReference>
<dbReference type="AlphaFoldDB" id="A0A644X1Y9"/>
<accession>A0A644X1Y9</accession>
<dbReference type="CDD" id="cd02042">
    <property type="entry name" value="ParAB_family"/>
    <property type="match status" value="1"/>
</dbReference>
<dbReference type="EC" id="3.6.-.-" evidence="2"/>
<dbReference type="Gene3D" id="3.40.50.300">
    <property type="entry name" value="P-loop containing nucleotide triphosphate hydrolases"/>
    <property type="match status" value="1"/>
</dbReference>
<evidence type="ECO:0000259" key="1">
    <source>
        <dbReference type="Pfam" id="PF13614"/>
    </source>
</evidence>
<dbReference type="GO" id="GO:0016787">
    <property type="term" value="F:hydrolase activity"/>
    <property type="evidence" value="ECO:0007669"/>
    <property type="project" value="UniProtKB-KW"/>
</dbReference>
<keyword evidence="2" id="KW-0378">Hydrolase</keyword>
<dbReference type="InterPro" id="IPR025669">
    <property type="entry name" value="AAA_dom"/>
</dbReference>
<comment type="caution">
    <text evidence="2">The sequence shown here is derived from an EMBL/GenBank/DDBJ whole genome shotgun (WGS) entry which is preliminary data.</text>
</comment>
<dbReference type="EMBL" id="VSSQ01001435">
    <property type="protein sequence ID" value="MPM08303.1"/>
    <property type="molecule type" value="Genomic_DNA"/>
</dbReference>
<reference evidence="2" key="1">
    <citation type="submission" date="2019-08" db="EMBL/GenBank/DDBJ databases">
        <authorList>
            <person name="Kucharzyk K."/>
            <person name="Murdoch R.W."/>
            <person name="Higgins S."/>
            <person name="Loffler F."/>
        </authorList>
    </citation>
    <scope>NUCLEOTIDE SEQUENCE</scope>
</reference>
<dbReference type="Pfam" id="PF13614">
    <property type="entry name" value="AAA_31"/>
    <property type="match status" value="1"/>
</dbReference>
<feature type="domain" description="AAA" evidence="1">
    <location>
        <begin position="3"/>
        <end position="173"/>
    </location>
</feature>
<dbReference type="PIRSF" id="PIRSF009320">
    <property type="entry name" value="Nuc_binding_HP_1000"/>
    <property type="match status" value="1"/>
</dbReference>
<dbReference type="PANTHER" id="PTHR13696:SF99">
    <property type="entry name" value="COBYRINIC ACID AC-DIAMIDE SYNTHASE"/>
    <property type="match status" value="1"/>
</dbReference>
<dbReference type="SUPFAM" id="SSF52540">
    <property type="entry name" value="P-loop containing nucleoside triphosphate hydrolases"/>
    <property type="match status" value="1"/>
</dbReference>
<dbReference type="InterPro" id="IPR027417">
    <property type="entry name" value="P-loop_NTPase"/>
</dbReference>
<organism evidence="2">
    <name type="scientific">bioreactor metagenome</name>
    <dbReference type="NCBI Taxonomy" id="1076179"/>
    <lineage>
        <taxon>unclassified sequences</taxon>
        <taxon>metagenomes</taxon>
        <taxon>ecological metagenomes</taxon>
    </lineage>
</organism>
<dbReference type="PANTHER" id="PTHR13696">
    <property type="entry name" value="P-LOOP CONTAINING NUCLEOSIDE TRIPHOSPHATE HYDROLASE"/>
    <property type="match status" value="1"/>
</dbReference>
<sequence>MATIITITNQKGGVGKTTTAAALLCSLYERGQRVLGVDLDPQGSLSFSLGLDTENCATVYDLFKGRVTIDEAITSSHGIDLLPANILLSAAELEFNRTGRELMLRGELVRVSSRYDYIIIDTPPALNVLTVNAYVASDNLVIPMVPEILSLLGVAQIKDTINTVQECYNPKLNVLGILLNKYNARLTLNREVSEMADQIARQLNTSVFKTVIRSSIAVAEAPAHGESILSYAPNSKPAEDFQHLTSEITSLLREQKDSR</sequence>
<proteinExistence type="predicted"/>